<dbReference type="AlphaFoldDB" id="A0A8K0H1L9"/>
<sequence>MQDYLKEYIRLMGAEDLQAVQPVKTNQIAATAAAPANEVPTTNLTTRRFRNQPSTATDIDRVPFTKSHKPGQPLVLDEFDKGEKPKGSDPPRKQEEKFQTAWTILGTGSPSSRTWHETAVLNLGEGRTNSKKFTASTENNKFTDPTKNNNNFTVSTLSNRNRLNSY</sequence>
<proteinExistence type="predicted"/>
<evidence type="ECO:0000313" key="3">
    <source>
        <dbReference type="Proteomes" id="UP000796880"/>
    </source>
</evidence>
<name>A0A8K0H1L9_9ROSA</name>
<accession>A0A8K0H1L9</accession>
<feature type="compositionally biased region" description="Basic and acidic residues" evidence="1">
    <location>
        <begin position="78"/>
        <end position="96"/>
    </location>
</feature>
<gene>
    <name evidence="2" type="ORF">FNV43_RR13615</name>
</gene>
<reference evidence="2" key="1">
    <citation type="submission" date="2020-03" db="EMBL/GenBank/DDBJ databases">
        <title>A high-quality chromosome-level genome assembly of a woody plant with both climbing and erect habits, Rhamnella rubrinervis.</title>
        <authorList>
            <person name="Lu Z."/>
            <person name="Yang Y."/>
            <person name="Zhu X."/>
            <person name="Sun Y."/>
        </authorList>
    </citation>
    <scope>NUCLEOTIDE SEQUENCE</scope>
    <source>
        <strain evidence="2">BYM</strain>
        <tissue evidence="2">Leaf</tissue>
    </source>
</reference>
<protein>
    <submittedName>
        <fullName evidence="2">Uncharacterized protein</fullName>
    </submittedName>
</protein>
<keyword evidence="3" id="KW-1185">Reference proteome</keyword>
<dbReference type="Proteomes" id="UP000796880">
    <property type="component" value="Unassembled WGS sequence"/>
</dbReference>
<feature type="region of interest" description="Disordered" evidence="1">
    <location>
        <begin position="51"/>
        <end position="96"/>
    </location>
</feature>
<evidence type="ECO:0000256" key="1">
    <source>
        <dbReference type="SAM" id="MobiDB-lite"/>
    </source>
</evidence>
<feature type="region of interest" description="Disordered" evidence="1">
    <location>
        <begin position="136"/>
        <end position="166"/>
    </location>
</feature>
<evidence type="ECO:0000313" key="2">
    <source>
        <dbReference type="EMBL" id="KAF3443925.1"/>
    </source>
</evidence>
<comment type="caution">
    <text evidence="2">The sequence shown here is derived from an EMBL/GenBank/DDBJ whole genome shotgun (WGS) entry which is preliminary data.</text>
</comment>
<organism evidence="2 3">
    <name type="scientific">Rhamnella rubrinervis</name>
    <dbReference type="NCBI Taxonomy" id="2594499"/>
    <lineage>
        <taxon>Eukaryota</taxon>
        <taxon>Viridiplantae</taxon>
        <taxon>Streptophyta</taxon>
        <taxon>Embryophyta</taxon>
        <taxon>Tracheophyta</taxon>
        <taxon>Spermatophyta</taxon>
        <taxon>Magnoliopsida</taxon>
        <taxon>eudicotyledons</taxon>
        <taxon>Gunneridae</taxon>
        <taxon>Pentapetalae</taxon>
        <taxon>rosids</taxon>
        <taxon>fabids</taxon>
        <taxon>Rosales</taxon>
        <taxon>Rhamnaceae</taxon>
        <taxon>rhamnoid group</taxon>
        <taxon>Rhamneae</taxon>
        <taxon>Rhamnella</taxon>
    </lineage>
</organism>
<dbReference type="EMBL" id="VOIH02000006">
    <property type="protein sequence ID" value="KAF3443925.1"/>
    <property type="molecule type" value="Genomic_DNA"/>
</dbReference>